<protein>
    <submittedName>
        <fullName evidence="2">Uncharacterized protein</fullName>
    </submittedName>
</protein>
<reference evidence="2 3" key="1">
    <citation type="submission" date="2020-08" db="EMBL/GenBank/DDBJ databases">
        <title>Genome sequence of Nocardioides mesophilus KACC 16243T.</title>
        <authorList>
            <person name="Hyun D.-W."/>
            <person name="Bae J.-W."/>
        </authorList>
    </citation>
    <scope>NUCLEOTIDE SEQUENCE [LARGE SCALE GENOMIC DNA]</scope>
    <source>
        <strain evidence="2 3">KACC 16243</strain>
    </source>
</reference>
<keyword evidence="3" id="KW-1185">Reference proteome</keyword>
<keyword evidence="1" id="KW-0812">Transmembrane</keyword>
<proteinExistence type="predicted"/>
<dbReference type="KEGG" id="nmes:H9L09_04335"/>
<evidence type="ECO:0000313" key="3">
    <source>
        <dbReference type="Proteomes" id="UP000515947"/>
    </source>
</evidence>
<dbReference type="EMBL" id="CP060713">
    <property type="protein sequence ID" value="QNN53657.1"/>
    <property type="molecule type" value="Genomic_DNA"/>
</dbReference>
<dbReference type="RefSeq" id="WP_187579498.1">
    <property type="nucleotide sequence ID" value="NZ_CP060713.1"/>
</dbReference>
<keyword evidence="1" id="KW-1133">Transmembrane helix</keyword>
<accession>A0A7G9RDI2</accession>
<keyword evidence="1" id="KW-0472">Membrane</keyword>
<dbReference type="Proteomes" id="UP000515947">
    <property type="component" value="Chromosome"/>
</dbReference>
<feature type="transmembrane region" description="Helical" evidence="1">
    <location>
        <begin position="41"/>
        <end position="62"/>
    </location>
</feature>
<gene>
    <name evidence="2" type="ORF">H9L09_04335</name>
</gene>
<evidence type="ECO:0000256" key="1">
    <source>
        <dbReference type="SAM" id="Phobius"/>
    </source>
</evidence>
<sequence>MNEKDVTDLLQRATRELSPDVHTMVAYGLRRGRVRQRRRRAVAAGAASAAAVLVTVGGVQLLGSAGPAPRPIAPADSATPSVPSPAPSRAAKARLAVATEQVPTTFASIAPGEVSPPSAKSGPDSAPVVDFTWRGFGIRVGLTPDDYVTGRSIPDPARRCAEQGDGSVCRPGPDGTVVSTSSFTNPAVDGGTQVRSVTVFRPDGWDVLVMAYNGPGKEGPVTADAPPLGLPQLQRIASSDVWFR</sequence>
<organism evidence="2 3">
    <name type="scientific">Nocardioides mesophilus</name>
    <dbReference type="NCBI Taxonomy" id="433659"/>
    <lineage>
        <taxon>Bacteria</taxon>
        <taxon>Bacillati</taxon>
        <taxon>Actinomycetota</taxon>
        <taxon>Actinomycetes</taxon>
        <taxon>Propionibacteriales</taxon>
        <taxon>Nocardioidaceae</taxon>
        <taxon>Nocardioides</taxon>
    </lineage>
</organism>
<dbReference type="AlphaFoldDB" id="A0A7G9RDI2"/>
<name>A0A7G9RDI2_9ACTN</name>
<evidence type="ECO:0000313" key="2">
    <source>
        <dbReference type="EMBL" id="QNN53657.1"/>
    </source>
</evidence>